<dbReference type="Pfam" id="PF13472">
    <property type="entry name" value="Lipase_GDSL_2"/>
    <property type="match status" value="1"/>
</dbReference>
<proteinExistence type="predicted"/>
<dbReference type="PANTHER" id="PTHR30383">
    <property type="entry name" value="THIOESTERASE 1/PROTEASE 1/LYSOPHOSPHOLIPASE L1"/>
    <property type="match status" value="1"/>
</dbReference>
<evidence type="ECO:0000313" key="2">
    <source>
        <dbReference type="EMBL" id="ANC32217.1"/>
    </source>
</evidence>
<dbReference type="KEGG" id="ido:I598_2688"/>
<dbReference type="RefSeq" id="WP_083973284.1">
    <property type="nucleotide sequence ID" value="NZ_CP014209.1"/>
</dbReference>
<dbReference type="InterPro" id="IPR051532">
    <property type="entry name" value="Ester_Hydrolysis_Enzymes"/>
</dbReference>
<evidence type="ECO:0000259" key="1">
    <source>
        <dbReference type="Pfam" id="PF13472"/>
    </source>
</evidence>
<dbReference type="Gene3D" id="3.40.50.1110">
    <property type="entry name" value="SGNH hydrolase"/>
    <property type="match status" value="1"/>
</dbReference>
<reference evidence="2 3" key="1">
    <citation type="submission" date="2016-01" db="EMBL/GenBank/DDBJ databases">
        <title>Complete genome sequence of a soil Actinobacterium, Isoptericola dokdonensis DS-3.</title>
        <authorList>
            <person name="Kwon S.-K."/>
            <person name="Kim J.F."/>
        </authorList>
    </citation>
    <scope>NUCLEOTIDE SEQUENCE [LARGE SCALE GENOMIC DNA]</scope>
    <source>
        <strain evidence="2 3">DS-3</strain>
    </source>
</reference>
<dbReference type="STRING" id="1300344.I598_2688"/>
<name>A0A161IFI0_9MICO</name>
<dbReference type="PATRIC" id="fig|1300344.3.peg.2701"/>
<dbReference type="GO" id="GO:0004622">
    <property type="term" value="F:phosphatidylcholine lysophospholipase activity"/>
    <property type="evidence" value="ECO:0007669"/>
    <property type="project" value="TreeGrafter"/>
</dbReference>
<dbReference type="Proteomes" id="UP000076794">
    <property type="component" value="Chromosome"/>
</dbReference>
<dbReference type="AlphaFoldDB" id="A0A161IFI0"/>
<dbReference type="EMBL" id="CP014209">
    <property type="protein sequence ID" value="ANC32217.1"/>
    <property type="molecule type" value="Genomic_DNA"/>
</dbReference>
<accession>A0A161IFI0</accession>
<organism evidence="2 3">
    <name type="scientific">Isoptericola dokdonensis DS-3</name>
    <dbReference type="NCBI Taxonomy" id="1300344"/>
    <lineage>
        <taxon>Bacteria</taxon>
        <taxon>Bacillati</taxon>
        <taxon>Actinomycetota</taxon>
        <taxon>Actinomycetes</taxon>
        <taxon>Micrococcales</taxon>
        <taxon>Promicromonosporaceae</taxon>
        <taxon>Isoptericola</taxon>
    </lineage>
</organism>
<dbReference type="InterPro" id="IPR013830">
    <property type="entry name" value="SGNH_hydro"/>
</dbReference>
<protein>
    <submittedName>
        <fullName evidence="2">GDSL-like Lipase/Acylhydrolase</fullName>
    </submittedName>
</protein>
<gene>
    <name evidence="2" type="ORF">I598_2688</name>
</gene>
<dbReference type="SUPFAM" id="SSF52266">
    <property type="entry name" value="SGNH hydrolase"/>
    <property type="match status" value="1"/>
</dbReference>
<evidence type="ECO:0000313" key="3">
    <source>
        <dbReference type="Proteomes" id="UP000076794"/>
    </source>
</evidence>
<keyword evidence="3" id="KW-1185">Reference proteome</keyword>
<dbReference type="OrthoDB" id="5196031at2"/>
<dbReference type="PANTHER" id="PTHR30383:SF5">
    <property type="entry name" value="SGNH HYDROLASE-TYPE ESTERASE DOMAIN-CONTAINING PROTEIN"/>
    <property type="match status" value="1"/>
</dbReference>
<dbReference type="InterPro" id="IPR036514">
    <property type="entry name" value="SGNH_hydro_sf"/>
</dbReference>
<sequence>MSTGTRDVRVCFVGDSFVAGVGDPSGLGWVGRVVAASAARGLPLTAYNLGVRRQTSVEVAARLPVEVPPRLAAAGEPRVVLSFGVNDTVMEDGAPRVDPGATVEALHAAVRAVAPVPVLLVGPPAVVDPAQDARVRHLTAALRSVCAETGVPFVDAHAATAAAHRWHREVVAGDGAHPGADGYALLADAVAGPILDWLGAPVSDVGAAGTPAAAP</sequence>
<feature type="domain" description="SGNH hydrolase-type esterase" evidence="1">
    <location>
        <begin position="12"/>
        <end position="185"/>
    </location>
</feature>
<keyword evidence="2" id="KW-0378">Hydrolase</keyword>